<dbReference type="Pfam" id="PF00345">
    <property type="entry name" value="PapD_N"/>
    <property type="match status" value="1"/>
</dbReference>
<gene>
    <name evidence="12" type="ORF">CKQ54_23975</name>
</gene>
<dbReference type="SUPFAM" id="SSF49354">
    <property type="entry name" value="PapD-like"/>
    <property type="match status" value="1"/>
</dbReference>
<comment type="similarity">
    <text evidence="2 8">Belongs to the periplasmic pilus chaperone family.</text>
</comment>
<dbReference type="InterPro" id="IPR016148">
    <property type="entry name" value="Pili_assmbl_chaperone_C"/>
</dbReference>
<dbReference type="RefSeq" id="WP_120163817.1">
    <property type="nucleotide sequence ID" value="NZ_NSDJ01000002.1"/>
</dbReference>
<dbReference type="Proteomes" id="UP000284853">
    <property type="component" value="Unassembled WGS sequence"/>
</dbReference>
<feature type="domain" description="Pili assembly chaperone N-terminal" evidence="10">
    <location>
        <begin position="23"/>
        <end position="146"/>
    </location>
</feature>
<dbReference type="Pfam" id="PF02753">
    <property type="entry name" value="PapD_C"/>
    <property type="match status" value="1"/>
</dbReference>
<evidence type="ECO:0000256" key="5">
    <source>
        <dbReference type="ARBA" id="ARBA00022764"/>
    </source>
</evidence>
<dbReference type="InterPro" id="IPR050643">
    <property type="entry name" value="Periplasmic_pilus_chap"/>
</dbReference>
<evidence type="ECO:0000259" key="10">
    <source>
        <dbReference type="Pfam" id="PF00345"/>
    </source>
</evidence>
<evidence type="ECO:0000256" key="9">
    <source>
        <dbReference type="SAM" id="SignalP"/>
    </source>
</evidence>
<comment type="caution">
    <text evidence="12">The sequence shown here is derived from an EMBL/GenBank/DDBJ whole genome shotgun (WGS) entry which is preliminary data.</text>
</comment>
<evidence type="ECO:0000256" key="6">
    <source>
        <dbReference type="ARBA" id="ARBA00023186"/>
    </source>
</evidence>
<dbReference type="InterPro" id="IPR036316">
    <property type="entry name" value="Pili_assmbl_chap_C_dom_sf"/>
</dbReference>
<evidence type="ECO:0000256" key="1">
    <source>
        <dbReference type="ARBA" id="ARBA00004418"/>
    </source>
</evidence>
<dbReference type="InterPro" id="IPR008962">
    <property type="entry name" value="PapD-like_sf"/>
</dbReference>
<organism evidence="12 13">
    <name type="scientific">Rahnella variigena</name>
    <dbReference type="NCBI Taxonomy" id="574964"/>
    <lineage>
        <taxon>Bacteria</taxon>
        <taxon>Pseudomonadati</taxon>
        <taxon>Pseudomonadota</taxon>
        <taxon>Gammaproteobacteria</taxon>
        <taxon>Enterobacterales</taxon>
        <taxon>Yersiniaceae</taxon>
        <taxon>Rahnella</taxon>
    </lineage>
</organism>
<dbReference type="GeneID" id="302711863"/>
<evidence type="ECO:0000256" key="8">
    <source>
        <dbReference type="RuleBase" id="RU003918"/>
    </source>
</evidence>
<feature type="chain" id="PRO_5046563551" evidence="9">
    <location>
        <begin position="20"/>
        <end position="244"/>
    </location>
</feature>
<accession>A0ABX9PQD2</accession>
<comment type="subcellular location">
    <subcellularLocation>
        <location evidence="1 8">Periplasm</location>
    </subcellularLocation>
</comment>
<keyword evidence="5" id="KW-0574">Periplasm</keyword>
<evidence type="ECO:0000259" key="11">
    <source>
        <dbReference type="Pfam" id="PF02753"/>
    </source>
</evidence>
<dbReference type="PANTHER" id="PTHR30251:SF2">
    <property type="entry name" value="FIMBRIAL CHAPERONE YADV-RELATED"/>
    <property type="match status" value="1"/>
</dbReference>
<dbReference type="EMBL" id="NSDJ01000002">
    <property type="protein sequence ID" value="RKF66446.1"/>
    <property type="molecule type" value="Genomic_DNA"/>
</dbReference>
<dbReference type="InterPro" id="IPR013783">
    <property type="entry name" value="Ig-like_fold"/>
</dbReference>
<dbReference type="InterPro" id="IPR018046">
    <property type="entry name" value="Pili_assmbl_chaperone_CS"/>
</dbReference>
<keyword evidence="13" id="KW-1185">Reference proteome</keyword>
<dbReference type="InterPro" id="IPR016147">
    <property type="entry name" value="Pili_assmbl_chaperone_N"/>
</dbReference>
<feature type="domain" description="Pili assembly chaperone C-terminal" evidence="11">
    <location>
        <begin position="170"/>
        <end position="237"/>
    </location>
</feature>
<feature type="signal peptide" evidence="9">
    <location>
        <begin position="1"/>
        <end position="19"/>
    </location>
</feature>
<dbReference type="PROSITE" id="PS00635">
    <property type="entry name" value="PILI_CHAPERONE"/>
    <property type="match status" value="1"/>
</dbReference>
<keyword evidence="4 9" id="KW-0732">Signal</keyword>
<proteinExistence type="inferred from homology"/>
<reference evidence="12 13" key="1">
    <citation type="submission" date="2017-08" db="EMBL/GenBank/DDBJ databases">
        <title>Comparative genomics of bacteria isolated from necrotic lesions of AOD affected trees.</title>
        <authorList>
            <person name="Doonan J."/>
            <person name="Denman S."/>
            <person name="Mcdonald J.E."/>
        </authorList>
    </citation>
    <scope>NUCLEOTIDE SEQUENCE [LARGE SCALE GENOMIC DNA]</scope>
    <source>
        <strain evidence="12 13">CIP 105588</strain>
    </source>
</reference>
<dbReference type="PRINTS" id="PR00969">
    <property type="entry name" value="CHAPERONPILI"/>
</dbReference>
<dbReference type="InterPro" id="IPR001829">
    <property type="entry name" value="Pili_assmbl_chaperone_bac"/>
</dbReference>
<evidence type="ECO:0000256" key="7">
    <source>
        <dbReference type="ARBA" id="ARBA00023319"/>
    </source>
</evidence>
<sequence length="244" mass="28041">MCKSIFISIILTCFFSCKAYPEVVINGTRIVFHAQDKESVIQLMNKGKKPYLVQMWLDDGNPKARPGEVNVPFIVNPPVIRIDPEKGQAIRLMALNEHLPQDRESLFWFNLLEVPPKPTQKIQAGDNVLQMAFRTRVKLFYRPDNLVPSPLQAYKQLKVSVIGNKLTIINPSPYFITFSKLEVRHSKTSPVLSRVENFTKRMVEPESEIEFNLKSNENKDIRGEKLFYSIINDYGGESVNEQIL</sequence>
<dbReference type="SUPFAM" id="SSF49584">
    <property type="entry name" value="Periplasmic chaperone C-domain"/>
    <property type="match status" value="1"/>
</dbReference>
<protein>
    <submittedName>
        <fullName evidence="12">Fimbrial assembly protein</fullName>
    </submittedName>
</protein>
<dbReference type="PANTHER" id="PTHR30251">
    <property type="entry name" value="PILUS ASSEMBLY CHAPERONE"/>
    <property type="match status" value="1"/>
</dbReference>
<evidence type="ECO:0000256" key="2">
    <source>
        <dbReference type="ARBA" id="ARBA00007399"/>
    </source>
</evidence>
<evidence type="ECO:0000313" key="12">
    <source>
        <dbReference type="EMBL" id="RKF66446.1"/>
    </source>
</evidence>
<keyword evidence="3" id="KW-1029">Fimbrium biogenesis</keyword>
<keyword evidence="7" id="KW-0393">Immunoglobulin domain</keyword>
<keyword evidence="6 8" id="KW-0143">Chaperone</keyword>
<evidence type="ECO:0000256" key="3">
    <source>
        <dbReference type="ARBA" id="ARBA00022558"/>
    </source>
</evidence>
<name>A0ABX9PQD2_9GAMM</name>
<evidence type="ECO:0000256" key="4">
    <source>
        <dbReference type="ARBA" id="ARBA00022729"/>
    </source>
</evidence>
<dbReference type="Gene3D" id="2.60.40.10">
    <property type="entry name" value="Immunoglobulins"/>
    <property type="match status" value="2"/>
</dbReference>
<evidence type="ECO:0000313" key="13">
    <source>
        <dbReference type="Proteomes" id="UP000284853"/>
    </source>
</evidence>